<keyword evidence="4" id="KW-0560">Oxidoreductase</keyword>
<evidence type="ECO:0000256" key="5">
    <source>
        <dbReference type="ARBA" id="ARBA00023033"/>
    </source>
</evidence>
<dbReference type="PANTHER" id="PTHR13789">
    <property type="entry name" value="MONOOXYGENASE"/>
    <property type="match status" value="1"/>
</dbReference>
<evidence type="ECO:0000313" key="8">
    <source>
        <dbReference type="Proteomes" id="UP000184363"/>
    </source>
</evidence>
<keyword evidence="3" id="KW-0274">FAD</keyword>
<keyword evidence="5" id="KW-0503">Monooxygenase</keyword>
<feature type="domain" description="FAD-binding" evidence="6">
    <location>
        <begin position="130"/>
        <end position="329"/>
    </location>
</feature>
<dbReference type="GO" id="GO:0071949">
    <property type="term" value="F:FAD binding"/>
    <property type="evidence" value="ECO:0007669"/>
    <property type="project" value="InterPro"/>
</dbReference>
<dbReference type="OrthoDB" id="4568714at2"/>
<dbReference type="InterPro" id="IPR050493">
    <property type="entry name" value="FAD-dep_Monooxygenase_BioMet"/>
</dbReference>
<dbReference type="Proteomes" id="UP000184363">
    <property type="component" value="Unassembled WGS sequence"/>
</dbReference>
<dbReference type="SUPFAM" id="SSF51905">
    <property type="entry name" value="FAD/NAD(P)-binding domain"/>
    <property type="match status" value="1"/>
</dbReference>
<dbReference type="GO" id="GO:0004497">
    <property type="term" value="F:monooxygenase activity"/>
    <property type="evidence" value="ECO:0007669"/>
    <property type="project" value="UniProtKB-KW"/>
</dbReference>
<keyword evidence="2" id="KW-0285">Flavoprotein</keyword>
<keyword evidence="8" id="KW-1185">Reference proteome</keyword>
<proteinExistence type="predicted"/>
<name>A0A1M6NGD5_PSETH</name>
<organism evidence="7 8">
    <name type="scientific">Pseudonocardia thermophila</name>
    <dbReference type="NCBI Taxonomy" id="1848"/>
    <lineage>
        <taxon>Bacteria</taxon>
        <taxon>Bacillati</taxon>
        <taxon>Actinomycetota</taxon>
        <taxon>Actinomycetes</taxon>
        <taxon>Pseudonocardiales</taxon>
        <taxon>Pseudonocardiaceae</taxon>
        <taxon>Pseudonocardia</taxon>
    </lineage>
</organism>
<evidence type="ECO:0000259" key="6">
    <source>
        <dbReference type="Pfam" id="PF01494"/>
    </source>
</evidence>
<sequence>MDITIVGAGPGGLAAAVAAHRSGHTVTVLERAPELRETGAGIGLMPNAVLALDRLGLGAAVRAQATPPHADSGAGIRDRWGRALLATDQTRVVVRTGAPYAVVPRTWLHRLLQSALPAGVIRTGIPVEDATRLDADVVIAADGARSATRSRLFPDHPGLVGSGELAARAIAPYVPADALFGEFLDHRTGERTGALEMADGRVYWYATWREPIVGPAPTEPGERLSWLAERRADWHPALVEMIKATPADGVHITETAQLATPLPAFHKGRIALLGDAAHAMTPDLGQGGCQAFEDAAILQSVLADATAATAEAALARYSRLRVPRVTEILGAARSAHRVLGLRGVRGRVRDMLLRAVPRSAATRTLARQLRFDPV</sequence>
<dbReference type="AlphaFoldDB" id="A0A1M6NGD5"/>
<dbReference type="Pfam" id="PF01494">
    <property type="entry name" value="FAD_binding_3"/>
    <property type="match status" value="2"/>
</dbReference>
<dbReference type="Gene3D" id="3.50.50.60">
    <property type="entry name" value="FAD/NAD(P)-binding domain"/>
    <property type="match status" value="1"/>
</dbReference>
<accession>A0A1M6NGD5</accession>
<reference evidence="7 8" key="1">
    <citation type="submission" date="2016-11" db="EMBL/GenBank/DDBJ databases">
        <authorList>
            <person name="Jaros S."/>
            <person name="Januszkiewicz K."/>
            <person name="Wedrychowicz H."/>
        </authorList>
    </citation>
    <scope>NUCLEOTIDE SEQUENCE [LARGE SCALE GENOMIC DNA]</scope>
    <source>
        <strain evidence="7 8">DSM 43832</strain>
    </source>
</reference>
<evidence type="ECO:0000256" key="4">
    <source>
        <dbReference type="ARBA" id="ARBA00023002"/>
    </source>
</evidence>
<evidence type="ECO:0000256" key="3">
    <source>
        <dbReference type="ARBA" id="ARBA00022827"/>
    </source>
</evidence>
<dbReference type="InterPro" id="IPR002938">
    <property type="entry name" value="FAD-bd"/>
</dbReference>
<dbReference type="PANTHER" id="PTHR13789:SF318">
    <property type="entry name" value="GERANYLGERANYL DIPHOSPHATE REDUCTASE"/>
    <property type="match status" value="1"/>
</dbReference>
<dbReference type="PRINTS" id="PR00420">
    <property type="entry name" value="RNGMNOXGNASE"/>
</dbReference>
<feature type="domain" description="FAD-binding" evidence="6">
    <location>
        <begin position="2"/>
        <end position="113"/>
    </location>
</feature>
<evidence type="ECO:0000256" key="1">
    <source>
        <dbReference type="ARBA" id="ARBA00001974"/>
    </source>
</evidence>
<dbReference type="EMBL" id="FRAP01000001">
    <property type="protein sequence ID" value="SHJ94666.1"/>
    <property type="molecule type" value="Genomic_DNA"/>
</dbReference>
<protein>
    <submittedName>
        <fullName evidence="7">2-polyprenyl-6-methoxyphenol hydroxylase</fullName>
    </submittedName>
</protein>
<dbReference type="RefSeq" id="WP_073454926.1">
    <property type="nucleotide sequence ID" value="NZ_FRAP01000001.1"/>
</dbReference>
<dbReference type="InterPro" id="IPR036188">
    <property type="entry name" value="FAD/NAD-bd_sf"/>
</dbReference>
<evidence type="ECO:0000256" key="2">
    <source>
        <dbReference type="ARBA" id="ARBA00022630"/>
    </source>
</evidence>
<comment type="cofactor">
    <cofactor evidence="1">
        <name>FAD</name>
        <dbReference type="ChEBI" id="CHEBI:57692"/>
    </cofactor>
</comment>
<gene>
    <name evidence="7" type="ORF">SAMN05443637_101235</name>
</gene>
<evidence type="ECO:0000313" key="7">
    <source>
        <dbReference type="EMBL" id="SHJ94666.1"/>
    </source>
</evidence>
<dbReference type="STRING" id="1848.SAMN05443637_101235"/>